<reference evidence="2 3" key="1">
    <citation type="submission" date="2018-05" db="EMBL/GenBank/DDBJ databases">
        <title>Genomic Encyclopedia of Type Strains, Phase IV (KMG-IV): sequencing the most valuable type-strain genomes for metagenomic binning, comparative biology and taxonomic classification.</title>
        <authorList>
            <person name="Goeker M."/>
        </authorList>
    </citation>
    <scope>NUCLEOTIDE SEQUENCE [LARGE SCALE GENOMIC DNA]</scope>
    <source>
        <strain evidence="2 3">DSM 24906</strain>
    </source>
</reference>
<accession>A0AA45HJK8</accession>
<keyword evidence="1" id="KW-0472">Membrane</keyword>
<feature type="transmembrane region" description="Helical" evidence="1">
    <location>
        <begin position="183"/>
        <end position="200"/>
    </location>
</feature>
<dbReference type="AlphaFoldDB" id="A0AA45HJK8"/>
<keyword evidence="1" id="KW-1133">Transmembrane helix</keyword>
<dbReference type="Proteomes" id="UP000245921">
    <property type="component" value="Unassembled WGS sequence"/>
</dbReference>
<evidence type="ECO:0000313" key="3">
    <source>
        <dbReference type="Proteomes" id="UP000245921"/>
    </source>
</evidence>
<evidence type="ECO:0008006" key="4">
    <source>
        <dbReference type="Google" id="ProtNLM"/>
    </source>
</evidence>
<feature type="transmembrane region" description="Helical" evidence="1">
    <location>
        <begin position="109"/>
        <end position="127"/>
    </location>
</feature>
<evidence type="ECO:0000313" key="2">
    <source>
        <dbReference type="EMBL" id="PWJ96311.1"/>
    </source>
</evidence>
<feature type="transmembrane region" description="Helical" evidence="1">
    <location>
        <begin position="31"/>
        <end position="49"/>
    </location>
</feature>
<sequence>MVPLNIFLSHFITDFAFSNVYSEKFLNKKTYYLHLIWAAVVFLSFNFELLNSKSFYVLILSFIIHILFDLIRIKKNTTPLFEFIGLIIFFILNYIFKSHLEGSFLTNNFQLYILGLMITTSFLTYIFRIFEIYPREKKDTAGTTERLVIFIFILSQNFLFAIISGIIGIIYKYIFEKFRKKEIILSPILGLVISYIWLIIMK</sequence>
<feature type="transmembrane region" description="Helical" evidence="1">
    <location>
        <begin position="55"/>
        <end position="73"/>
    </location>
</feature>
<evidence type="ECO:0000256" key="1">
    <source>
        <dbReference type="SAM" id="Phobius"/>
    </source>
</evidence>
<comment type="caution">
    <text evidence="2">The sequence shown here is derived from an EMBL/GenBank/DDBJ whole genome shotgun (WGS) entry which is preliminary data.</text>
</comment>
<feature type="transmembrane region" description="Helical" evidence="1">
    <location>
        <begin position="80"/>
        <end position="97"/>
    </location>
</feature>
<proteinExistence type="predicted"/>
<protein>
    <recommendedName>
        <fullName evidence="4">DUF3307 domain-containing protein</fullName>
    </recommendedName>
</protein>
<feature type="transmembrane region" description="Helical" evidence="1">
    <location>
        <begin position="147"/>
        <end position="171"/>
    </location>
</feature>
<dbReference type="EMBL" id="QGGI01000002">
    <property type="protein sequence ID" value="PWJ96311.1"/>
    <property type="molecule type" value="Genomic_DNA"/>
</dbReference>
<keyword evidence="3" id="KW-1185">Reference proteome</keyword>
<gene>
    <name evidence="2" type="ORF">C7380_102229</name>
</gene>
<keyword evidence="1" id="KW-0812">Transmembrane</keyword>
<name>A0AA45HJK8_9BACT</name>
<organism evidence="2 3">
    <name type="scientific">Oceanotoga teriensis</name>
    <dbReference type="NCBI Taxonomy" id="515440"/>
    <lineage>
        <taxon>Bacteria</taxon>
        <taxon>Thermotogati</taxon>
        <taxon>Thermotogota</taxon>
        <taxon>Thermotogae</taxon>
        <taxon>Petrotogales</taxon>
        <taxon>Petrotogaceae</taxon>
        <taxon>Oceanotoga</taxon>
    </lineage>
</organism>